<dbReference type="InterPro" id="IPR002083">
    <property type="entry name" value="MATH/TRAF_dom"/>
</dbReference>
<dbReference type="InterPro" id="IPR008974">
    <property type="entry name" value="TRAF-like"/>
</dbReference>
<keyword evidence="3" id="KW-1185">Reference proteome</keyword>
<name>V4V2D5_CITCL</name>
<accession>V4V2D5</accession>
<dbReference type="CDD" id="cd00121">
    <property type="entry name" value="MATH"/>
    <property type="match status" value="2"/>
</dbReference>
<feature type="non-terminal residue" evidence="2">
    <location>
        <position position="1"/>
    </location>
</feature>
<proteinExistence type="predicted"/>
<evidence type="ECO:0000313" key="3">
    <source>
        <dbReference type="Proteomes" id="UP000030687"/>
    </source>
</evidence>
<dbReference type="AlphaFoldDB" id="V4V2D5"/>
<dbReference type="PANTHER" id="PTHR46162:SF2">
    <property type="entry name" value="ANKYRIN REPEAT-CONTAINING PROTEIN-RELATED"/>
    <property type="match status" value="1"/>
</dbReference>
<organism evidence="2 3">
    <name type="scientific">Citrus clementina</name>
    <name type="common">Clementine</name>
    <name type="synonym">Citrus deliciosa x Citrus sinensis</name>
    <dbReference type="NCBI Taxonomy" id="85681"/>
    <lineage>
        <taxon>Eukaryota</taxon>
        <taxon>Viridiplantae</taxon>
        <taxon>Streptophyta</taxon>
        <taxon>Embryophyta</taxon>
        <taxon>Tracheophyta</taxon>
        <taxon>Spermatophyta</taxon>
        <taxon>Magnoliopsida</taxon>
        <taxon>eudicotyledons</taxon>
        <taxon>Gunneridae</taxon>
        <taxon>Pentapetalae</taxon>
        <taxon>rosids</taxon>
        <taxon>malvids</taxon>
        <taxon>Sapindales</taxon>
        <taxon>Rutaceae</taxon>
        <taxon>Aurantioideae</taxon>
        <taxon>Citrus</taxon>
    </lineage>
</organism>
<gene>
    <name evidence="2" type="ORF">CICLE_v10004055mg</name>
</gene>
<dbReference type="InParanoid" id="V4V2D5"/>
<evidence type="ECO:0000259" key="1">
    <source>
        <dbReference type="PROSITE" id="PS50144"/>
    </source>
</evidence>
<feature type="domain" description="MATH" evidence="1">
    <location>
        <begin position="10"/>
        <end position="124"/>
    </location>
</feature>
<sequence length="261" mass="29644">SERSTSKAPPAHYIVQIKSFSLLAEKAEEEYESGEFEVGGYKWYSKNVKDYISLYLAIAGTSSFTLDWENQDNYFVVQDCMGKERRFNGLKHVWGFDKFIPLRAFNDASNGYLVEDTCVFDAEVLVKERNKFKGECLSMKEIASSCKYVWKIENFSKLDAGYEESQVFDAGNHKWKIELHPMGAGPGAGDYLSLFLGFGDSAVRSIVKVCAEFTFQILDQIRQCMNLLKLNDPKNGYLVNDICVVEAEITCSESPRHCNNK</sequence>
<dbReference type="Pfam" id="PF22486">
    <property type="entry name" value="MATH_2"/>
    <property type="match status" value="2"/>
</dbReference>
<dbReference type="eggNOG" id="KOG1987">
    <property type="taxonomic scope" value="Eukaryota"/>
</dbReference>
<feature type="domain" description="MATH" evidence="1">
    <location>
        <begin position="145"/>
        <end position="261"/>
    </location>
</feature>
<dbReference type="Gramene" id="ESR46004">
    <property type="protein sequence ID" value="ESR46004"/>
    <property type="gene ID" value="CICLE_v10004055mg"/>
</dbReference>
<reference evidence="2 3" key="1">
    <citation type="submission" date="2013-10" db="EMBL/GenBank/DDBJ databases">
        <authorList>
            <consortium name="International Citrus Genome Consortium"/>
            <person name="Jenkins J."/>
            <person name="Schmutz J."/>
            <person name="Prochnik S."/>
            <person name="Rokhsar D."/>
            <person name="Gmitter F."/>
            <person name="Ollitrault P."/>
            <person name="Machado M."/>
            <person name="Talon M."/>
            <person name="Wincker P."/>
            <person name="Jaillon O."/>
            <person name="Morgante M."/>
        </authorList>
    </citation>
    <scope>NUCLEOTIDE SEQUENCE</scope>
    <source>
        <strain evidence="3">cv. Clemenules</strain>
    </source>
</reference>
<dbReference type="STRING" id="85681.V4V2D5"/>
<dbReference type="PROSITE" id="PS50144">
    <property type="entry name" value="MATH"/>
    <property type="match status" value="2"/>
</dbReference>
<protein>
    <recommendedName>
        <fullName evidence="1">MATH domain-containing protein</fullName>
    </recommendedName>
</protein>
<dbReference type="Proteomes" id="UP000030687">
    <property type="component" value="Unassembled WGS sequence"/>
</dbReference>
<dbReference type="OMA" id="EAFTTEC"/>
<dbReference type="SUPFAM" id="SSF49599">
    <property type="entry name" value="TRAF domain-like"/>
    <property type="match status" value="2"/>
</dbReference>
<dbReference type="EMBL" id="KI536799">
    <property type="protein sequence ID" value="ESR46004.1"/>
    <property type="molecule type" value="Genomic_DNA"/>
</dbReference>
<dbReference type="KEGG" id="cic:CICLE_v10004055mg"/>
<dbReference type="Gene3D" id="2.60.210.10">
    <property type="entry name" value="Apoptosis, Tumor Necrosis Factor Receptor Associated Protein 2, Chain A"/>
    <property type="match status" value="2"/>
</dbReference>
<evidence type="ECO:0000313" key="2">
    <source>
        <dbReference type="EMBL" id="ESR46004.1"/>
    </source>
</evidence>
<dbReference type="PANTHER" id="PTHR46162">
    <property type="entry name" value="TRAF-LIKE FAMILY PROTEIN"/>
    <property type="match status" value="1"/>
</dbReference>